<dbReference type="CDD" id="cd07302">
    <property type="entry name" value="CHD"/>
    <property type="match status" value="1"/>
</dbReference>
<feature type="transmembrane region" description="Helical" evidence="16">
    <location>
        <begin position="20"/>
        <end position="43"/>
    </location>
</feature>
<dbReference type="PROSITE" id="PS50110">
    <property type="entry name" value="RESPONSE_REGULATORY"/>
    <property type="match status" value="1"/>
</dbReference>
<dbReference type="InterPro" id="IPR003660">
    <property type="entry name" value="HAMP_dom"/>
</dbReference>
<dbReference type="Pfam" id="PF00072">
    <property type="entry name" value="Response_reg"/>
    <property type="match status" value="1"/>
</dbReference>
<keyword evidence="11" id="KW-0902">Two-component regulatory system</keyword>
<dbReference type="InterPro" id="IPR001789">
    <property type="entry name" value="Sig_transdc_resp-reg_receiver"/>
</dbReference>
<evidence type="ECO:0000313" key="22">
    <source>
        <dbReference type="Proteomes" id="UP000226442"/>
    </source>
</evidence>
<feature type="domain" description="HAMP" evidence="20">
    <location>
        <begin position="373"/>
        <end position="425"/>
    </location>
</feature>
<accession>A0A2G4EYF6</accession>
<dbReference type="PROSITE" id="PS50109">
    <property type="entry name" value="HIS_KIN"/>
    <property type="match status" value="1"/>
</dbReference>
<dbReference type="SMART" id="SM00387">
    <property type="entry name" value="HATPase_c"/>
    <property type="match status" value="1"/>
</dbReference>
<evidence type="ECO:0000313" key="21">
    <source>
        <dbReference type="EMBL" id="PHX54563.1"/>
    </source>
</evidence>
<evidence type="ECO:0000256" key="2">
    <source>
        <dbReference type="ARBA" id="ARBA00004651"/>
    </source>
</evidence>
<feature type="modified residue" description="4-aspartylphosphate" evidence="14">
    <location>
        <position position="772"/>
    </location>
</feature>
<dbReference type="InterPro" id="IPR033479">
    <property type="entry name" value="dCache_1"/>
</dbReference>
<evidence type="ECO:0000256" key="16">
    <source>
        <dbReference type="SAM" id="Phobius"/>
    </source>
</evidence>
<dbReference type="InterPro" id="IPR011006">
    <property type="entry name" value="CheY-like_superfamily"/>
</dbReference>
<evidence type="ECO:0000256" key="15">
    <source>
        <dbReference type="SAM" id="Coils"/>
    </source>
</evidence>
<dbReference type="InterPro" id="IPR004358">
    <property type="entry name" value="Sig_transdc_His_kin-like_C"/>
</dbReference>
<dbReference type="SUPFAM" id="SSF52172">
    <property type="entry name" value="CheY-like"/>
    <property type="match status" value="1"/>
</dbReference>
<organism evidence="21 22">
    <name type="scientific">Tychonema bourrellyi FEM_GT703</name>
    <dbReference type="NCBI Taxonomy" id="2040638"/>
    <lineage>
        <taxon>Bacteria</taxon>
        <taxon>Bacillati</taxon>
        <taxon>Cyanobacteriota</taxon>
        <taxon>Cyanophyceae</taxon>
        <taxon>Oscillatoriophycideae</taxon>
        <taxon>Oscillatoriales</taxon>
        <taxon>Microcoleaceae</taxon>
        <taxon>Tychonema</taxon>
    </lineage>
</organism>
<dbReference type="Gene3D" id="3.40.50.2300">
    <property type="match status" value="1"/>
</dbReference>
<feature type="transmembrane region" description="Helical" evidence="16">
    <location>
        <begin position="353"/>
        <end position="376"/>
    </location>
</feature>
<dbReference type="SUPFAM" id="SSF158472">
    <property type="entry name" value="HAMP domain-like"/>
    <property type="match status" value="1"/>
</dbReference>
<dbReference type="Pfam" id="PF02743">
    <property type="entry name" value="dCache_1"/>
    <property type="match status" value="1"/>
</dbReference>
<evidence type="ECO:0000256" key="11">
    <source>
        <dbReference type="ARBA" id="ARBA00023012"/>
    </source>
</evidence>
<keyword evidence="12 16" id="KW-0472">Membrane</keyword>
<dbReference type="SMART" id="SM00448">
    <property type="entry name" value="REC"/>
    <property type="match status" value="1"/>
</dbReference>
<keyword evidence="8 16" id="KW-0812">Transmembrane</keyword>
<dbReference type="GO" id="GO:0009927">
    <property type="term" value="F:histidine phosphotransfer kinase activity"/>
    <property type="evidence" value="ECO:0007669"/>
    <property type="project" value="TreeGrafter"/>
</dbReference>
<keyword evidence="15" id="KW-0175">Coiled coil</keyword>
<feature type="domain" description="Response regulatory" evidence="18">
    <location>
        <begin position="722"/>
        <end position="839"/>
    </location>
</feature>
<evidence type="ECO:0000256" key="5">
    <source>
        <dbReference type="ARBA" id="ARBA00022475"/>
    </source>
</evidence>
<dbReference type="CDD" id="cd17574">
    <property type="entry name" value="REC_OmpR"/>
    <property type="match status" value="1"/>
</dbReference>
<sequence>MSTLSLNRLATKLSGKVNLRTVVIVPFVLQVFAAVGLVGYLSFKNGQRSVNDLAGQLMGEVSNRIEQNLETYLETPHQINQSKLDSVKLGFVNMKDLSAWEKYLWRQVQLYPYINFTSIGNKNGEYRTGEKMSNGTLLINASGPSTGFDFHSYNTNDTGDRTTVAAVVKNFDIRQHPSYALAALEVKPTWSSVYVSFLEPTLILSALQPVYDSQKQLEGVLVTALRLDAIGQFLNSLKIGKSGQTFIVDKNGILLATSTSEKPFRTQKNQKELFKVTESSDAVTQATAKYLVTQFQDLHRIQKFQQINFEINGKQQYLKVLPFQDGKGLDWLIVVVVPEADFMAQIDANTQTTILLCLAALGMATVVGIFTSRWIIQPILELKDAAIALSEGQFDKTVKLERSDELGVLAKAFNSMAAQLQASFTALEAKNSELQRLDKLKDEFLANTSHELRTPLHGIIGIAESLIDGATGQLPEKTNMNLALISSSGKRLSSLINDILDFSQLKHKTLELHVKPVGIREIVYIILTLSQPSIGKKNLQLLNSISPELPPVAADENRLEQILYNLIGNAIKFTESGTVEISAELLMGNEQSSMPSSQLAITVSDTGIGIPAEKLERIFESFEQADGSTGREFGGTGLGLAVAKQLVELHGGQIKVSSTVGVGSQFTFTLPVSESQPQVDGKYPLVAEGDRNFSRHQVTADLPIIYSQSPACQEVLEGDKIQVLIVDDEPINIQVLINSLSSENYAITQASNGLEALSLIEEGFKPDLILLDVMMPKMTGYEVCREVRKKYSPLELPILMLTAKNQTSDLVEAFNLEANDYVTKPFIKKELLSRINTQIRLAKLNAAYGRFVPHDFLNLLGKPSIIEVKLGDNQAKNMTVLFADIRSFTALSEQMTPPENFAFINTYLGRVSPAIRKNNGFIDKYIGDAVMALFPTSPDDGVRAAIDMQKEVNVYNKQRQENDLAPIAIGIGLHVGNLMLGTIGERERMESTVISDAVNLASRLEGLTKVYGSGILVSDTIISGLSDREKYKYRFVDRVTVKGKTTALSVFEIYDTETEQSIALKQQTAEIFQEALDFYYKEKFVLAQKIFQHILHINPEDKVAMLYFKRSRKYRMYGVPDGWAGVEALTEK</sequence>
<dbReference type="InterPro" id="IPR036890">
    <property type="entry name" value="HATPase_C_sf"/>
</dbReference>
<keyword evidence="5" id="KW-1003">Cell membrane</keyword>
<dbReference type="EMBL" id="NXIB02000091">
    <property type="protein sequence ID" value="PHX54563.1"/>
    <property type="molecule type" value="Genomic_DNA"/>
</dbReference>
<dbReference type="Gene3D" id="3.30.565.10">
    <property type="entry name" value="Histidine kinase-like ATPase, C-terminal domain"/>
    <property type="match status" value="1"/>
</dbReference>
<keyword evidence="10 16" id="KW-1133">Transmembrane helix</keyword>
<dbReference type="SUPFAM" id="SSF55073">
    <property type="entry name" value="Nucleotide cyclase"/>
    <property type="match status" value="1"/>
</dbReference>
<dbReference type="CDD" id="cd18773">
    <property type="entry name" value="PDC1_HK_sensor"/>
    <property type="match status" value="1"/>
</dbReference>
<evidence type="ECO:0000256" key="14">
    <source>
        <dbReference type="PROSITE-ProRule" id="PRU00169"/>
    </source>
</evidence>
<dbReference type="InterPro" id="IPR029787">
    <property type="entry name" value="Nucleotide_cyclase"/>
</dbReference>
<dbReference type="SUPFAM" id="SSF55874">
    <property type="entry name" value="ATPase domain of HSP90 chaperone/DNA topoisomerase II/histidine kinase"/>
    <property type="match status" value="1"/>
</dbReference>
<feature type="domain" description="Guanylate cyclase" evidence="19">
    <location>
        <begin position="879"/>
        <end position="1005"/>
    </location>
</feature>
<dbReference type="InterPro" id="IPR036097">
    <property type="entry name" value="HisK_dim/P_sf"/>
</dbReference>
<dbReference type="Proteomes" id="UP000226442">
    <property type="component" value="Unassembled WGS sequence"/>
</dbReference>
<dbReference type="GO" id="GO:0004016">
    <property type="term" value="F:adenylate cyclase activity"/>
    <property type="evidence" value="ECO:0007669"/>
    <property type="project" value="UniProtKB-ARBA"/>
</dbReference>
<dbReference type="Gene3D" id="1.10.8.500">
    <property type="entry name" value="HAMP domain in histidine kinase"/>
    <property type="match status" value="1"/>
</dbReference>
<dbReference type="Pfam" id="PF00211">
    <property type="entry name" value="Guanylate_cyc"/>
    <property type="match status" value="1"/>
</dbReference>
<evidence type="ECO:0000256" key="12">
    <source>
        <dbReference type="ARBA" id="ARBA00023136"/>
    </source>
</evidence>
<dbReference type="FunFam" id="3.30.565.10:FF:000010">
    <property type="entry name" value="Sensor histidine kinase RcsC"/>
    <property type="match status" value="1"/>
</dbReference>
<dbReference type="SUPFAM" id="SSF47384">
    <property type="entry name" value="Homodimeric domain of signal transducing histidine kinase"/>
    <property type="match status" value="1"/>
</dbReference>
<gene>
    <name evidence="21" type="ORF">CP500_015355</name>
</gene>
<dbReference type="Gene3D" id="3.30.70.1230">
    <property type="entry name" value="Nucleotide cyclase"/>
    <property type="match status" value="1"/>
</dbReference>
<dbReference type="CDD" id="cd06225">
    <property type="entry name" value="HAMP"/>
    <property type="match status" value="1"/>
</dbReference>
<keyword evidence="9" id="KW-0418">Kinase</keyword>
<dbReference type="SMART" id="SM00304">
    <property type="entry name" value="HAMP"/>
    <property type="match status" value="1"/>
</dbReference>
<dbReference type="Pfam" id="PF00512">
    <property type="entry name" value="HisKA"/>
    <property type="match status" value="1"/>
</dbReference>
<dbReference type="PRINTS" id="PR00344">
    <property type="entry name" value="BCTRLSENSOR"/>
</dbReference>
<evidence type="ECO:0000256" key="3">
    <source>
        <dbReference type="ARBA" id="ARBA00006402"/>
    </source>
</evidence>
<evidence type="ECO:0000259" key="19">
    <source>
        <dbReference type="PROSITE" id="PS50125"/>
    </source>
</evidence>
<comment type="caution">
    <text evidence="21">The sequence shown here is derived from an EMBL/GenBank/DDBJ whole genome shotgun (WGS) entry which is preliminary data.</text>
</comment>
<dbReference type="PROSITE" id="PS50125">
    <property type="entry name" value="GUANYLATE_CYCLASE_2"/>
    <property type="match status" value="1"/>
</dbReference>
<feature type="coiled-coil region" evidence="15">
    <location>
        <begin position="417"/>
        <end position="447"/>
    </location>
</feature>
<dbReference type="CDD" id="cd16922">
    <property type="entry name" value="HATPase_EvgS-ArcB-TorS-like"/>
    <property type="match status" value="1"/>
</dbReference>
<evidence type="ECO:0000256" key="10">
    <source>
        <dbReference type="ARBA" id="ARBA00022989"/>
    </source>
</evidence>
<dbReference type="InterPro" id="IPR005467">
    <property type="entry name" value="His_kinase_dom"/>
</dbReference>
<name>A0A2G4EYF6_9CYAN</name>
<dbReference type="AlphaFoldDB" id="A0A2G4EYF6"/>
<dbReference type="EC" id="2.7.13.3" evidence="4"/>
<dbReference type="Pfam" id="PF02518">
    <property type="entry name" value="HATPase_c"/>
    <property type="match status" value="1"/>
</dbReference>
<evidence type="ECO:0000256" key="4">
    <source>
        <dbReference type="ARBA" id="ARBA00012438"/>
    </source>
</evidence>
<dbReference type="Gene3D" id="1.10.287.130">
    <property type="match status" value="1"/>
</dbReference>
<dbReference type="CDD" id="cd00082">
    <property type="entry name" value="HisKA"/>
    <property type="match status" value="1"/>
</dbReference>
<keyword evidence="7" id="KW-0808">Transferase</keyword>
<comment type="similarity">
    <text evidence="3">In the N-terminal section; belongs to the phytochrome family.</text>
</comment>
<evidence type="ECO:0000259" key="18">
    <source>
        <dbReference type="PROSITE" id="PS50110"/>
    </source>
</evidence>
<comment type="subcellular location">
    <subcellularLocation>
        <location evidence="2">Cell membrane</location>
        <topology evidence="2">Multi-pass membrane protein</topology>
    </subcellularLocation>
</comment>
<dbReference type="SMART" id="SM00388">
    <property type="entry name" value="HisKA"/>
    <property type="match status" value="1"/>
</dbReference>
<keyword evidence="6 14" id="KW-0597">Phosphoprotein</keyword>
<evidence type="ECO:0000256" key="13">
    <source>
        <dbReference type="ARBA" id="ARBA00074306"/>
    </source>
</evidence>
<evidence type="ECO:0000256" key="1">
    <source>
        <dbReference type="ARBA" id="ARBA00000085"/>
    </source>
</evidence>
<evidence type="ECO:0000256" key="7">
    <source>
        <dbReference type="ARBA" id="ARBA00022679"/>
    </source>
</evidence>
<feature type="domain" description="Histidine kinase" evidence="17">
    <location>
        <begin position="447"/>
        <end position="674"/>
    </location>
</feature>
<dbReference type="RefSeq" id="WP_096829187.1">
    <property type="nucleotide sequence ID" value="NZ_NXIB02000091.1"/>
</dbReference>
<evidence type="ECO:0000256" key="8">
    <source>
        <dbReference type="ARBA" id="ARBA00022692"/>
    </source>
</evidence>
<evidence type="ECO:0000256" key="9">
    <source>
        <dbReference type="ARBA" id="ARBA00022777"/>
    </source>
</evidence>
<dbReference type="InterPro" id="IPR003594">
    <property type="entry name" value="HATPase_dom"/>
</dbReference>
<proteinExistence type="inferred from homology"/>
<dbReference type="GO" id="GO:0005886">
    <property type="term" value="C:plasma membrane"/>
    <property type="evidence" value="ECO:0007669"/>
    <property type="project" value="UniProtKB-SubCell"/>
</dbReference>
<dbReference type="PROSITE" id="PS50885">
    <property type="entry name" value="HAMP"/>
    <property type="match status" value="1"/>
</dbReference>
<dbReference type="InterPro" id="IPR001054">
    <property type="entry name" value="A/G_cyclase"/>
</dbReference>
<dbReference type="CDD" id="cd12912">
    <property type="entry name" value="PDC2_MCP_like"/>
    <property type="match status" value="1"/>
</dbReference>
<evidence type="ECO:0000259" key="17">
    <source>
        <dbReference type="PROSITE" id="PS50109"/>
    </source>
</evidence>
<protein>
    <recommendedName>
        <fullName evidence="13">Circadian input-output histidine kinase CikA</fullName>
        <ecNumber evidence="4">2.7.13.3</ecNumber>
    </recommendedName>
</protein>
<dbReference type="SMART" id="SM00044">
    <property type="entry name" value="CYCc"/>
    <property type="match status" value="1"/>
</dbReference>
<dbReference type="GO" id="GO:0000155">
    <property type="term" value="F:phosphorelay sensor kinase activity"/>
    <property type="evidence" value="ECO:0007669"/>
    <property type="project" value="InterPro"/>
</dbReference>
<evidence type="ECO:0000259" key="20">
    <source>
        <dbReference type="PROSITE" id="PS50885"/>
    </source>
</evidence>
<dbReference type="GO" id="GO:0009190">
    <property type="term" value="P:cyclic nucleotide biosynthetic process"/>
    <property type="evidence" value="ECO:0007669"/>
    <property type="project" value="InterPro"/>
</dbReference>
<dbReference type="Gene3D" id="3.30.450.20">
    <property type="entry name" value="PAS domain"/>
    <property type="match status" value="1"/>
</dbReference>
<comment type="catalytic activity">
    <reaction evidence="1">
        <text>ATP + protein L-histidine = ADP + protein N-phospho-L-histidine.</text>
        <dbReference type="EC" id="2.7.13.3"/>
    </reaction>
</comment>
<evidence type="ECO:0000256" key="6">
    <source>
        <dbReference type="ARBA" id="ARBA00022553"/>
    </source>
</evidence>
<dbReference type="PANTHER" id="PTHR43047">
    <property type="entry name" value="TWO-COMPONENT HISTIDINE PROTEIN KINASE"/>
    <property type="match status" value="1"/>
</dbReference>
<dbReference type="OrthoDB" id="337251at2"/>
<dbReference type="PANTHER" id="PTHR43047:SF72">
    <property type="entry name" value="OSMOSENSING HISTIDINE PROTEIN KINASE SLN1"/>
    <property type="match status" value="1"/>
</dbReference>
<dbReference type="Pfam" id="PF00672">
    <property type="entry name" value="HAMP"/>
    <property type="match status" value="1"/>
</dbReference>
<reference evidence="21" key="1">
    <citation type="submission" date="2017-10" db="EMBL/GenBank/DDBJ databases">
        <title>Draft genome sequence of the planktic cyanobacteria Tychonema bourrellyi isolated from alpine lentic freshwater.</title>
        <authorList>
            <person name="Tett A."/>
            <person name="Armanini F."/>
            <person name="Asnicar F."/>
            <person name="Boscaini A."/>
            <person name="Pasolli E."/>
            <person name="Zolfo M."/>
            <person name="Donati C."/>
            <person name="Salmaso N."/>
            <person name="Segata N."/>
        </authorList>
    </citation>
    <scope>NUCLEOTIDE SEQUENCE</scope>
    <source>
        <strain evidence="21">FEM_GT703</strain>
    </source>
</reference>
<dbReference type="InterPro" id="IPR003661">
    <property type="entry name" value="HisK_dim/P_dom"/>
</dbReference>
<keyword evidence="22" id="KW-1185">Reference proteome</keyword>